<keyword evidence="3" id="KW-1185">Reference proteome</keyword>
<dbReference type="PROSITE" id="PS51440">
    <property type="entry name" value="TIM_2"/>
    <property type="match status" value="1"/>
</dbReference>
<dbReference type="EC" id="5.3.1.1" evidence="2"/>
<comment type="caution">
    <text evidence="2">The sequence shown here is derived from an EMBL/GenBank/DDBJ whole genome shotgun (WGS) entry which is preliminary data.</text>
</comment>
<protein>
    <submittedName>
        <fullName evidence="2">Triosephosphate isomerase</fullName>
        <ecNumber evidence="2">5.3.1.1</ecNumber>
    </submittedName>
</protein>
<proteinExistence type="predicted"/>
<dbReference type="InterPro" id="IPR000652">
    <property type="entry name" value="Triosephosphate_isomerase"/>
</dbReference>
<evidence type="ECO:0000313" key="3">
    <source>
        <dbReference type="Proteomes" id="UP000552045"/>
    </source>
</evidence>
<dbReference type="SUPFAM" id="SSF51351">
    <property type="entry name" value="Triosephosphate isomerase (TIM)"/>
    <property type="match status" value="1"/>
</dbReference>
<accession>A0A7Y9JLH0</accession>
<dbReference type="AlphaFoldDB" id="A0A7Y9JLH0"/>
<sequence length="242" mass="25294">MTAESLLRPPFFEIGPKNLLRLPEIVSVAEAAAVAGERHGVSVILTVPTALISAVRNAIPGVFVFAQGVDDDELGDSVARVLPEALADAGAHGVMLNHDASPLPPPLLARAIRRVREQHLLTMVCAGDEDEVMGLLDLDPEIVLFEPATLIGSTKSADRPWIPAVDARVAEHAPDVMMMHAGGVARPDDAYDIMRAGADGTGSTSGVLRAASRATAAAEFIEATRCGFDAHRAAAGTLAELT</sequence>
<dbReference type="RefSeq" id="WP_179430754.1">
    <property type="nucleotide sequence ID" value="NZ_BAABLC010000003.1"/>
</dbReference>
<dbReference type="InterPro" id="IPR035990">
    <property type="entry name" value="TIM_sf"/>
</dbReference>
<dbReference type="Gene3D" id="3.20.20.70">
    <property type="entry name" value="Aldolase class I"/>
    <property type="match status" value="1"/>
</dbReference>
<evidence type="ECO:0000256" key="1">
    <source>
        <dbReference type="ARBA" id="ARBA00023235"/>
    </source>
</evidence>
<dbReference type="GO" id="GO:0004807">
    <property type="term" value="F:triose-phosphate isomerase activity"/>
    <property type="evidence" value="ECO:0007669"/>
    <property type="project" value="UniProtKB-EC"/>
</dbReference>
<keyword evidence="1 2" id="KW-0413">Isomerase</keyword>
<dbReference type="EMBL" id="JACCBH010000001">
    <property type="protein sequence ID" value="NYD53320.1"/>
    <property type="molecule type" value="Genomic_DNA"/>
</dbReference>
<dbReference type="InterPro" id="IPR013785">
    <property type="entry name" value="Aldolase_TIM"/>
</dbReference>
<dbReference type="Proteomes" id="UP000552045">
    <property type="component" value="Unassembled WGS sequence"/>
</dbReference>
<gene>
    <name evidence="2" type="ORF">BKA02_000375</name>
</gene>
<organism evidence="2 3">
    <name type="scientific">Microbacterium pseudoresistens</name>
    <dbReference type="NCBI Taxonomy" id="640634"/>
    <lineage>
        <taxon>Bacteria</taxon>
        <taxon>Bacillati</taxon>
        <taxon>Actinomycetota</taxon>
        <taxon>Actinomycetes</taxon>
        <taxon>Micrococcales</taxon>
        <taxon>Microbacteriaceae</taxon>
        <taxon>Microbacterium</taxon>
    </lineage>
</organism>
<evidence type="ECO:0000313" key="2">
    <source>
        <dbReference type="EMBL" id="NYD53320.1"/>
    </source>
</evidence>
<dbReference type="Pfam" id="PF00121">
    <property type="entry name" value="TIM"/>
    <property type="match status" value="1"/>
</dbReference>
<name>A0A7Y9JLH0_9MICO</name>
<reference evidence="2 3" key="1">
    <citation type="submission" date="2020-07" db="EMBL/GenBank/DDBJ databases">
        <title>Sequencing the genomes of 1000 actinobacteria strains.</title>
        <authorList>
            <person name="Klenk H.-P."/>
        </authorList>
    </citation>
    <scope>NUCLEOTIDE SEQUENCE [LARGE SCALE GENOMIC DNA]</scope>
    <source>
        <strain evidence="2 3">DSM 22185</strain>
    </source>
</reference>